<accession>A0A1F5DMQ3</accession>
<evidence type="ECO:0000313" key="5">
    <source>
        <dbReference type="Proteomes" id="UP000178764"/>
    </source>
</evidence>
<dbReference type="GO" id="GO:0003723">
    <property type="term" value="F:RNA binding"/>
    <property type="evidence" value="ECO:0007669"/>
    <property type="project" value="UniProtKB-UniRule"/>
</dbReference>
<gene>
    <name evidence="3" type="primary">smpB</name>
    <name evidence="4" type="ORF">A2V71_01330</name>
</gene>
<evidence type="ECO:0000313" key="4">
    <source>
        <dbReference type="EMBL" id="OGD56344.1"/>
    </source>
</evidence>
<comment type="subcellular location">
    <subcellularLocation>
        <location evidence="3">Cytoplasm</location>
    </subcellularLocation>
    <text evidence="3">The tmRNA-SmpB complex associates with stalled 70S ribosomes.</text>
</comment>
<dbReference type="InterPro" id="IPR000037">
    <property type="entry name" value="SsrA-bd_prot"/>
</dbReference>
<name>A0A1F5DMQ3_9BACT</name>
<keyword evidence="1 3" id="KW-0963">Cytoplasm</keyword>
<dbReference type="HAMAP" id="MF_00023">
    <property type="entry name" value="SmpB"/>
    <property type="match status" value="1"/>
</dbReference>
<evidence type="ECO:0000256" key="3">
    <source>
        <dbReference type="HAMAP-Rule" id="MF_00023"/>
    </source>
</evidence>
<dbReference type="NCBIfam" id="NF003843">
    <property type="entry name" value="PRK05422.1"/>
    <property type="match status" value="1"/>
</dbReference>
<evidence type="ECO:0000256" key="1">
    <source>
        <dbReference type="ARBA" id="ARBA00022490"/>
    </source>
</evidence>
<dbReference type="NCBIfam" id="TIGR00086">
    <property type="entry name" value="smpB"/>
    <property type="match status" value="1"/>
</dbReference>
<dbReference type="SUPFAM" id="SSF74982">
    <property type="entry name" value="Small protein B (SmpB)"/>
    <property type="match status" value="1"/>
</dbReference>
<evidence type="ECO:0000256" key="2">
    <source>
        <dbReference type="ARBA" id="ARBA00022884"/>
    </source>
</evidence>
<dbReference type="Gene3D" id="2.40.280.10">
    <property type="match status" value="1"/>
</dbReference>
<dbReference type="GO" id="GO:0005829">
    <property type="term" value="C:cytosol"/>
    <property type="evidence" value="ECO:0007669"/>
    <property type="project" value="TreeGrafter"/>
</dbReference>
<dbReference type="PROSITE" id="PS01317">
    <property type="entry name" value="SSRP"/>
    <property type="match status" value="1"/>
</dbReference>
<dbReference type="Proteomes" id="UP000178764">
    <property type="component" value="Unassembled WGS sequence"/>
</dbReference>
<dbReference type="InterPro" id="IPR020081">
    <property type="entry name" value="SsrA-bd_prot_CS"/>
</dbReference>
<dbReference type="AlphaFoldDB" id="A0A1F5DMQ3"/>
<dbReference type="PANTHER" id="PTHR30308">
    <property type="entry name" value="TMRNA-BINDING COMPONENT OF TRANS-TRANSLATION TAGGING COMPLEX"/>
    <property type="match status" value="1"/>
</dbReference>
<dbReference type="GO" id="GO:0070929">
    <property type="term" value="P:trans-translation"/>
    <property type="evidence" value="ECO:0007669"/>
    <property type="project" value="UniProtKB-UniRule"/>
</dbReference>
<sequence length="139" mass="16121">MSIAQNKKAFQEYEILEKFEAGIVLTGQEIKAIRAHRVNLSGGFCRIQKDEAWILNMHIANVDEPERSRKLLMHKAEIKSLIGKTQQKGLSLVPLSLYIKKGKAKLEIALARGKKIYDHREELKKRDLNRQTERELKDR</sequence>
<comment type="similarity">
    <text evidence="3">Belongs to the SmpB family.</text>
</comment>
<dbReference type="InterPro" id="IPR023620">
    <property type="entry name" value="SmpB"/>
</dbReference>
<dbReference type="CDD" id="cd09294">
    <property type="entry name" value="SmpB"/>
    <property type="match status" value="1"/>
</dbReference>
<organism evidence="4 5">
    <name type="scientific">Candidatus Berkelbacteria bacterium RBG_13_40_8</name>
    <dbReference type="NCBI Taxonomy" id="1797467"/>
    <lineage>
        <taxon>Bacteria</taxon>
        <taxon>Candidatus Berkelbacteria</taxon>
    </lineage>
</organism>
<comment type="caution">
    <text evidence="4">The sequence shown here is derived from an EMBL/GenBank/DDBJ whole genome shotgun (WGS) entry which is preliminary data.</text>
</comment>
<proteinExistence type="inferred from homology"/>
<comment type="function">
    <text evidence="3">Required for rescue of stalled ribosomes mediated by trans-translation. Binds to transfer-messenger RNA (tmRNA), required for stable association of tmRNA with ribosomes. tmRNA and SmpB together mimic tRNA shape, replacing the anticodon stem-loop with SmpB. tmRNA is encoded by the ssrA gene; the 2 termini fold to resemble tRNA(Ala) and it encodes a 'tag peptide', a short internal open reading frame. During trans-translation Ala-aminoacylated tmRNA acts like a tRNA, entering the A-site of stalled ribosomes, displacing the stalled mRNA. The ribosome then switches to translate the ORF on the tmRNA; the nascent peptide is terminated with the 'tag peptide' encoded by the tmRNA and targeted for degradation. The ribosome is freed to recommence translation, which seems to be the essential function of trans-translation.</text>
</comment>
<dbReference type="GO" id="GO:0070930">
    <property type="term" value="P:trans-translation-dependent protein tagging"/>
    <property type="evidence" value="ECO:0007669"/>
    <property type="project" value="TreeGrafter"/>
</dbReference>
<dbReference type="EMBL" id="MEZT01000022">
    <property type="protein sequence ID" value="OGD56344.1"/>
    <property type="molecule type" value="Genomic_DNA"/>
</dbReference>
<protein>
    <recommendedName>
        <fullName evidence="3">SsrA-binding protein</fullName>
    </recommendedName>
    <alternativeName>
        <fullName evidence="3">Small protein B</fullName>
    </alternativeName>
</protein>
<keyword evidence="2 3" id="KW-0694">RNA-binding</keyword>
<dbReference type="Pfam" id="PF01668">
    <property type="entry name" value="SmpB"/>
    <property type="match status" value="1"/>
</dbReference>
<reference evidence="4 5" key="1">
    <citation type="journal article" date="2016" name="Nat. Commun.">
        <title>Thousands of microbial genomes shed light on interconnected biogeochemical processes in an aquifer system.</title>
        <authorList>
            <person name="Anantharaman K."/>
            <person name="Brown C.T."/>
            <person name="Hug L.A."/>
            <person name="Sharon I."/>
            <person name="Castelle C.J."/>
            <person name="Probst A.J."/>
            <person name="Thomas B.C."/>
            <person name="Singh A."/>
            <person name="Wilkins M.J."/>
            <person name="Karaoz U."/>
            <person name="Brodie E.L."/>
            <person name="Williams K.H."/>
            <person name="Hubbard S.S."/>
            <person name="Banfield J.F."/>
        </authorList>
    </citation>
    <scope>NUCLEOTIDE SEQUENCE [LARGE SCALE GENOMIC DNA]</scope>
</reference>
<dbReference type="PANTHER" id="PTHR30308:SF2">
    <property type="entry name" value="SSRA-BINDING PROTEIN"/>
    <property type="match status" value="1"/>
</dbReference>